<name>A0AAD7N8W9_9AGAR</name>
<sequence>MDTANSDHLIAESEAKISNFDSQIENLQALRAEEYQKIAVLKYLGSPIHVLPMEVLGEIFSFSIAPVRDRATDFQENLNVIIPISQTELAITLESYSSWAEIAWVASWLRRSMHLPLSVVIIAEENHTNPAVLNEILLAKSRLTHLEIVIPAAAFLSAIEPLFEAPLDALQTLRITEVDGESSWGEPINLSAWAPNLRTLILPKEDVEDTFFYDIPWSQLVHLQLPIRIPDECFTVLRQCVNLERLDVSIFAWDAFDDYPPEEMNLILRNLCHMTIMLLGTYQLGVFGPLFQPLVLPELTSLKIVYDEDADVLWPQAEFSRFQSRCPSLQHLEIEVIKDFDLDDDDPMQLETTTGFTSRSLLPILRSFPALKSLTLSSFSHCINDTLLAALQYRASDEPLVPRLETLSWDGIGHGFEESALEAMIRSRWRPAGQSPAATSSLAVARLANISIRCGEKSPLSEPFIARMQDCIEDGNIIS</sequence>
<dbReference type="AlphaFoldDB" id="A0AAD7N8W9"/>
<proteinExistence type="predicted"/>
<protein>
    <recommendedName>
        <fullName evidence="3">F-box domain-containing protein</fullName>
    </recommendedName>
</protein>
<dbReference type="InterPro" id="IPR032675">
    <property type="entry name" value="LRR_dom_sf"/>
</dbReference>
<organism evidence="1 2">
    <name type="scientific">Mycena maculata</name>
    <dbReference type="NCBI Taxonomy" id="230809"/>
    <lineage>
        <taxon>Eukaryota</taxon>
        <taxon>Fungi</taxon>
        <taxon>Dikarya</taxon>
        <taxon>Basidiomycota</taxon>
        <taxon>Agaricomycotina</taxon>
        <taxon>Agaricomycetes</taxon>
        <taxon>Agaricomycetidae</taxon>
        <taxon>Agaricales</taxon>
        <taxon>Marasmiineae</taxon>
        <taxon>Mycenaceae</taxon>
        <taxon>Mycena</taxon>
    </lineage>
</organism>
<dbReference type="SUPFAM" id="SSF52047">
    <property type="entry name" value="RNI-like"/>
    <property type="match status" value="1"/>
</dbReference>
<evidence type="ECO:0000313" key="1">
    <source>
        <dbReference type="EMBL" id="KAJ7749560.1"/>
    </source>
</evidence>
<accession>A0AAD7N8W9</accession>
<evidence type="ECO:0000313" key="2">
    <source>
        <dbReference type="Proteomes" id="UP001215280"/>
    </source>
</evidence>
<dbReference type="Gene3D" id="3.80.10.10">
    <property type="entry name" value="Ribonuclease Inhibitor"/>
    <property type="match status" value="1"/>
</dbReference>
<dbReference type="Proteomes" id="UP001215280">
    <property type="component" value="Unassembled WGS sequence"/>
</dbReference>
<reference evidence="1" key="1">
    <citation type="submission" date="2023-03" db="EMBL/GenBank/DDBJ databases">
        <title>Massive genome expansion in bonnet fungi (Mycena s.s.) driven by repeated elements and novel gene families across ecological guilds.</title>
        <authorList>
            <consortium name="Lawrence Berkeley National Laboratory"/>
            <person name="Harder C.B."/>
            <person name="Miyauchi S."/>
            <person name="Viragh M."/>
            <person name="Kuo A."/>
            <person name="Thoen E."/>
            <person name="Andreopoulos B."/>
            <person name="Lu D."/>
            <person name="Skrede I."/>
            <person name="Drula E."/>
            <person name="Henrissat B."/>
            <person name="Morin E."/>
            <person name="Kohler A."/>
            <person name="Barry K."/>
            <person name="LaButti K."/>
            <person name="Morin E."/>
            <person name="Salamov A."/>
            <person name="Lipzen A."/>
            <person name="Mereny Z."/>
            <person name="Hegedus B."/>
            <person name="Baldrian P."/>
            <person name="Stursova M."/>
            <person name="Weitz H."/>
            <person name="Taylor A."/>
            <person name="Grigoriev I.V."/>
            <person name="Nagy L.G."/>
            <person name="Martin F."/>
            <person name="Kauserud H."/>
        </authorList>
    </citation>
    <scope>NUCLEOTIDE SEQUENCE</scope>
    <source>
        <strain evidence="1">CBHHK188m</strain>
    </source>
</reference>
<gene>
    <name evidence="1" type="ORF">DFH07DRAFT_775396</name>
</gene>
<dbReference type="EMBL" id="JARJLG010000085">
    <property type="protein sequence ID" value="KAJ7749560.1"/>
    <property type="molecule type" value="Genomic_DNA"/>
</dbReference>
<evidence type="ECO:0008006" key="3">
    <source>
        <dbReference type="Google" id="ProtNLM"/>
    </source>
</evidence>
<comment type="caution">
    <text evidence="1">The sequence shown here is derived from an EMBL/GenBank/DDBJ whole genome shotgun (WGS) entry which is preliminary data.</text>
</comment>
<keyword evidence="2" id="KW-1185">Reference proteome</keyword>